<reference evidence="2" key="1">
    <citation type="submission" date="2022-10" db="EMBL/GenBank/DDBJ databases">
        <title>Tapping the CABI collections for fungal endophytes: first genome assemblies for Collariella, Neodidymelliopsis, Ascochyta clinopodiicola, Didymella pomorum, Didymosphaeria variabile, Neocosmospora piperis and Neocucurbitaria cava.</title>
        <authorList>
            <person name="Hill R."/>
        </authorList>
    </citation>
    <scope>NUCLEOTIDE SEQUENCE</scope>
    <source>
        <strain evidence="2">IMI 360193</strain>
    </source>
</reference>
<evidence type="ECO:0000313" key="2">
    <source>
        <dbReference type="EMBL" id="KAJ4331103.1"/>
    </source>
</evidence>
<evidence type="ECO:0000313" key="3">
    <source>
        <dbReference type="Proteomes" id="UP001140562"/>
    </source>
</evidence>
<keyword evidence="3" id="KW-1185">Reference proteome</keyword>
<dbReference type="OrthoDB" id="10550514at2759"/>
<organism evidence="2 3">
    <name type="scientific">Didymella glomerata</name>
    <dbReference type="NCBI Taxonomy" id="749621"/>
    <lineage>
        <taxon>Eukaryota</taxon>
        <taxon>Fungi</taxon>
        <taxon>Dikarya</taxon>
        <taxon>Ascomycota</taxon>
        <taxon>Pezizomycotina</taxon>
        <taxon>Dothideomycetes</taxon>
        <taxon>Pleosporomycetidae</taxon>
        <taxon>Pleosporales</taxon>
        <taxon>Pleosporineae</taxon>
        <taxon>Didymellaceae</taxon>
        <taxon>Didymella</taxon>
    </lineage>
</organism>
<protein>
    <submittedName>
        <fullName evidence="2">Uncharacterized protein</fullName>
    </submittedName>
</protein>
<evidence type="ECO:0000256" key="1">
    <source>
        <dbReference type="SAM" id="MobiDB-lite"/>
    </source>
</evidence>
<comment type="caution">
    <text evidence="2">The sequence shown here is derived from an EMBL/GenBank/DDBJ whole genome shotgun (WGS) entry which is preliminary data.</text>
</comment>
<accession>A0A9W8WR49</accession>
<gene>
    <name evidence="2" type="ORF">N0V87_009430</name>
</gene>
<dbReference type="EMBL" id="JAPEUV010000162">
    <property type="protein sequence ID" value="KAJ4331103.1"/>
    <property type="molecule type" value="Genomic_DNA"/>
</dbReference>
<name>A0A9W8WR49_9PLEO</name>
<sequence length="300" mass="33190">MINVSVKDEHGFESYHTPDGELPVRDGTQWVSVICGGISASRVEEWLLVRGSPPPESPKYALKPERVVEAEAAFTRSRNSKRKADEDIAPTAKCRATSDELKVNSETPIGRKMVSQGASMATEDAPTMAAVAETQTEPRATRTVMTLEQLSQLRRNRNTSNSTDQPDLTRNQSAADQQKLAFSPVYTAAEMKPLLLSSLNYSRAKLLGNADRLARKISDGLVEVRSLDGGEIESRQGTIQGLWRASAQWNNYSVKRLTGEMEQLVSQRDALLIQTQLWVVEKQDLNRNIAEFMEGIAPSS</sequence>
<proteinExistence type="predicted"/>
<dbReference type="AlphaFoldDB" id="A0A9W8WR49"/>
<feature type="region of interest" description="Disordered" evidence="1">
    <location>
        <begin position="149"/>
        <end position="176"/>
    </location>
</feature>
<dbReference type="Proteomes" id="UP001140562">
    <property type="component" value="Unassembled WGS sequence"/>
</dbReference>